<feature type="domain" description="Peptidase M12A" evidence="5">
    <location>
        <begin position="1"/>
        <end position="29"/>
    </location>
</feature>
<dbReference type="AlphaFoldDB" id="A0A915L666"/>
<dbReference type="PROSITE" id="PS01180">
    <property type="entry name" value="CUB"/>
    <property type="match status" value="1"/>
</dbReference>
<dbReference type="InterPro" id="IPR000716">
    <property type="entry name" value="Thyroglobulin_1"/>
</dbReference>
<dbReference type="GO" id="GO:0006508">
    <property type="term" value="P:proteolysis"/>
    <property type="evidence" value="ECO:0007669"/>
    <property type="project" value="InterPro"/>
</dbReference>
<feature type="domain" description="Thyroglobulin type-1" evidence="4">
    <location>
        <begin position="29"/>
        <end position="75"/>
    </location>
</feature>
<evidence type="ECO:0000256" key="1">
    <source>
        <dbReference type="ARBA" id="ARBA00023157"/>
    </source>
</evidence>
<sequence length="133" mass="14984">MEAYQSTIGDTKHLSFYDLKAVNLMYKCEKLCSNQLVCQQNGFINSKTCDSCWCPDGFTGRSCEKIMTPVGRRPCGGKFKIQSQYSAIGTRGWPHWPDEELEKGQECTWLLKFTAGFADTSPQADPSIPRLTK</sequence>
<dbReference type="GO" id="GO:0004222">
    <property type="term" value="F:metalloendopeptidase activity"/>
    <property type="evidence" value="ECO:0007669"/>
    <property type="project" value="InterPro"/>
</dbReference>
<dbReference type="InterPro" id="IPR000859">
    <property type="entry name" value="CUB_dom"/>
</dbReference>
<comment type="caution">
    <text evidence="2">Lacks conserved residue(s) required for the propagation of feature annotation.</text>
</comment>
<dbReference type="PROSITE" id="PS51162">
    <property type="entry name" value="THYROGLOBULIN_1_2"/>
    <property type="match status" value="1"/>
</dbReference>
<dbReference type="InterPro" id="IPR001506">
    <property type="entry name" value="Peptidase_M12A"/>
</dbReference>
<dbReference type="InterPro" id="IPR000742">
    <property type="entry name" value="EGF"/>
</dbReference>
<accession>A0A915L666</accession>
<evidence type="ECO:0000259" key="5">
    <source>
        <dbReference type="PROSITE" id="PS51864"/>
    </source>
</evidence>
<dbReference type="Proteomes" id="UP000887565">
    <property type="component" value="Unplaced"/>
</dbReference>
<protein>
    <submittedName>
        <fullName evidence="7">Uncharacterized protein</fullName>
    </submittedName>
</protein>
<evidence type="ECO:0000259" key="4">
    <source>
        <dbReference type="PROSITE" id="PS51162"/>
    </source>
</evidence>
<evidence type="ECO:0000313" key="7">
    <source>
        <dbReference type="WBParaSite" id="nRc.2.0.1.t46585-RA"/>
    </source>
</evidence>
<organism evidence="6 7">
    <name type="scientific">Romanomermis culicivorax</name>
    <name type="common">Nematode worm</name>
    <dbReference type="NCBI Taxonomy" id="13658"/>
    <lineage>
        <taxon>Eukaryota</taxon>
        <taxon>Metazoa</taxon>
        <taxon>Ecdysozoa</taxon>
        <taxon>Nematoda</taxon>
        <taxon>Enoplea</taxon>
        <taxon>Dorylaimia</taxon>
        <taxon>Mermithida</taxon>
        <taxon>Mermithoidea</taxon>
        <taxon>Mermithidae</taxon>
        <taxon>Romanomermis</taxon>
    </lineage>
</organism>
<keyword evidence="6" id="KW-1185">Reference proteome</keyword>
<evidence type="ECO:0000256" key="2">
    <source>
        <dbReference type="PROSITE-ProRule" id="PRU00500"/>
    </source>
</evidence>
<name>A0A915L666_ROMCU</name>
<evidence type="ECO:0000259" key="3">
    <source>
        <dbReference type="PROSITE" id="PS01180"/>
    </source>
</evidence>
<dbReference type="WBParaSite" id="nRc.2.0.1.t46585-RA">
    <property type="protein sequence ID" value="nRc.2.0.1.t46585-RA"/>
    <property type="gene ID" value="nRc.2.0.1.g46585"/>
</dbReference>
<dbReference type="PROSITE" id="PS01186">
    <property type="entry name" value="EGF_2"/>
    <property type="match status" value="1"/>
</dbReference>
<proteinExistence type="predicted"/>
<keyword evidence="1" id="KW-1015">Disulfide bond</keyword>
<feature type="domain" description="CUB" evidence="3">
    <location>
        <begin position="75"/>
        <end position="117"/>
    </location>
</feature>
<dbReference type="PROSITE" id="PS00022">
    <property type="entry name" value="EGF_1"/>
    <property type="match status" value="1"/>
</dbReference>
<reference evidence="7" key="1">
    <citation type="submission" date="2022-11" db="UniProtKB">
        <authorList>
            <consortium name="WormBaseParasite"/>
        </authorList>
    </citation>
    <scope>IDENTIFICATION</scope>
</reference>
<dbReference type="PROSITE" id="PS51864">
    <property type="entry name" value="ASTACIN"/>
    <property type="match status" value="1"/>
</dbReference>
<evidence type="ECO:0000313" key="6">
    <source>
        <dbReference type="Proteomes" id="UP000887565"/>
    </source>
</evidence>
<dbReference type="OMA" id="TEGVECY"/>